<organism evidence="1 2">
    <name type="scientific">Desulforamulus aquiferis</name>
    <dbReference type="NCBI Taxonomy" id="1397668"/>
    <lineage>
        <taxon>Bacteria</taxon>
        <taxon>Bacillati</taxon>
        <taxon>Bacillota</taxon>
        <taxon>Clostridia</taxon>
        <taxon>Eubacteriales</taxon>
        <taxon>Peptococcaceae</taxon>
        <taxon>Desulforamulus</taxon>
    </lineage>
</organism>
<dbReference type="Proteomes" id="UP001172911">
    <property type="component" value="Unassembled WGS sequence"/>
</dbReference>
<gene>
    <name evidence="1" type="ORF">P6N53_07870</name>
</gene>
<evidence type="ECO:0008006" key="3">
    <source>
        <dbReference type="Google" id="ProtNLM"/>
    </source>
</evidence>
<reference evidence="1" key="2">
    <citation type="submission" date="2023-03" db="EMBL/GenBank/DDBJ databases">
        <authorList>
            <person name="Zhang Z."/>
        </authorList>
    </citation>
    <scope>NUCLEOTIDE SEQUENCE</scope>
    <source>
        <strain evidence="1">DSA</strain>
    </source>
</reference>
<proteinExistence type="predicted"/>
<accession>A0AAW7ZCT3</accession>
<evidence type="ECO:0000313" key="1">
    <source>
        <dbReference type="EMBL" id="MDO7787132.1"/>
    </source>
</evidence>
<comment type="caution">
    <text evidence="1">The sequence shown here is derived from an EMBL/GenBank/DDBJ whole genome shotgun (WGS) entry which is preliminary data.</text>
</comment>
<sequence>MAYKVRLTKGLSYSGIVNADRKNPITEVKSKKDLEEVLATGHFELVKAEEEKEDKGE</sequence>
<dbReference type="AlphaFoldDB" id="A0AAW7ZCT3"/>
<keyword evidence="2" id="KW-1185">Reference proteome</keyword>
<name>A0AAW7ZCT3_9FIRM</name>
<dbReference type="EMBL" id="JARPTC010000010">
    <property type="protein sequence ID" value="MDO7787132.1"/>
    <property type="molecule type" value="Genomic_DNA"/>
</dbReference>
<dbReference type="RefSeq" id="WP_304542277.1">
    <property type="nucleotide sequence ID" value="NZ_JARPTC010000010.1"/>
</dbReference>
<protein>
    <recommendedName>
        <fullName evidence="3">Phage protein</fullName>
    </recommendedName>
</protein>
<reference evidence="1" key="1">
    <citation type="journal article" date="2023" name="J. Hazard. Mater.">
        <title>Anaerobic biodegradation of pyrene and benzo[a]pyrene by a new sulfate-reducing Desulforamulus aquiferis strain DSA.</title>
        <authorList>
            <person name="Zhang Z."/>
            <person name="Sun J."/>
            <person name="Gong X."/>
            <person name="Wang C."/>
            <person name="Wang H."/>
        </authorList>
    </citation>
    <scope>NUCLEOTIDE SEQUENCE</scope>
    <source>
        <strain evidence="1">DSA</strain>
    </source>
</reference>
<evidence type="ECO:0000313" key="2">
    <source>
        <dbReference type="Proteomes" id="UP001172911"/>
    </source>
</evidence>